<comment type="caution">
    <text evidence="2">The sequence shown here is derived from an EMBL/GenBank/DDBJ whole genome shotgun (WGS) entry which is preliminary data.</text>
</comment>
<keyword evidence="2" id="KW-0489">Methyltransferase</keyword>
<gene>
    <name evidence="2" type="ORF">B0T23DRAFT_322536</name>
</gene>
<dbReference type="InterPro" id="IPR029063">
    <property type="entry name" value="SAM-dependent_MTases_sf"/>
</dbReference>
<proteinExistence type="inferred from homology"/>
<dbReference type="GO" id="GO:0008168">
    <property type="term" value="F:methyltransferase activity"/>
    <property type="evidence" value="ECO:0007669"/>
    <property type="project" value="UniProtKB-KW"/>
</dbReference>
<dbReference type="EMBL" id="JAULSX010000007">
    <property type="protein sequence ID" value="KAK3488088.1"/>
    <property type="molecule type" value="Genomic_DNA"/>
</dbReference>
<dbReference type="AlphaFoldDB" id="A0AAJ0I2E8"/>
<dbReference type="Pfam" id="PF13489">
    <property type="entry name" value="Methyltransf_23"/>
    <property type="match status" value="1"/>
</dbReference>
<organism evidence="2 3">
    <name type="scientific">Neurospora hispaniola</name>
    <dbReference type="NCBI Taxonomy" id="588809"/>
    <lineage>
        <taxon>Eukaryota</taxon>
        <taxon>Fungi</taxon>
        <taxon>Dikarya</taxon>
        <taxon>Ascomycota</taxon>
        <taxon>Pezizomycotina</taxon>
        <taxon>Sordariomycetes</taxon>
        <taxon>Sordariomycetidae</taxon>
        <taxon>Sordariales</taxon>
        <taxon>Sordariaceae</taxon>
        <taxon>Neurospora</taxon>
    </lineage>
</organism>
<dbReference type="GO" id="GO:0032259">
    <property type="term" value="P:methylation"/>
    <property type="evidence" value="ECO:0007669"/>
    <property type="project" value="UniProtKB-KW"/>
</dbReference>
<accession>A0AAJ0I2E8</accession>
<evidence type="ECO:0000313" key="2">
    <source>
        <dbReference type="EMBL" id="KAK3488088.1"/>
    </source>
</evidence>
<name>A0AAJ0I2E8_9PEZI</name>
<keyword evidence="3" id="KW-1185">Reference proteome</keyword>
<dbReference type="Gene3D" id="3.40.50.150">
    <property type="entry name" value="Vaccinia Virus protein VP39"/>
    <property type="match status" value="1"/>
</dbReference>
<sequence>MAFSHMHPAHVIRDPFPLDWRPGNLSYPLRSIHAPHSPGNYGFLCGVYFSISFYLIHHDLSDKAFLFLIYNFPRPFQNINHPSESSSEATYALSKKVRWIMHLQLRHSVLTPLRIESNVNPENREEICSGPLDSEMEQGAGVIEPLAEGEWQSGEDTATSDYDPSIAESRYGSLTSSVNDHVWEYGRRYHTFREGRYPIPNDDLEYNREYMRHAMLKEILEGKLFIAPIGTRPQKIADLGTGFGDWAIEMGEIYPSAKVVGVDLSPIQPVWIPPNVEFVVDDIEDEWVQDSDFDFIHLRWVSITLKDNETLFRRIFENLKPGGWVESVEVKPHVFSDDDTVKPDHALLRFYDLTRDVLSTRYGFQVEIAQRISELMHRIGFINVREIVMKVPVGEWPRDQHQRIIGRLMKEVSMDLCVAMSARPFIENGMEEKEREELQSSVKAVLNDRRVHAQLPVYFIVGQKPPLSAHPSTTSFGSSQQT</sequence>
<comment type="similarity">
    <text evidence="1">Belongs to the methyltransferase superfamily. LaeA methyltransferase family.</text>
</comment>
<dbReference type="PANTHER" id="PTHR43591:SF24">
    <property type="entry name" value="2-METHOXY-6-POLYPRENYL-1,4-BENZOQUINOL METHYLASE, MITOCHONDRIAL"/>
    <property type="match status" value="1"/>
</dbReference>
<evidence type="ECO:0000313" key="3">
    <source>
        <dbReference type="Proteomes" id="UP001285908"/>
    </source>
</evidence>
<dbReference type="SUPFAM" id="SSF53335">
    <property type="entry name" value="S-adenosyl-L-methionine-dependent methyltransferases"/>
    <property type="match status" value="1"/>
</dbReference>
<dbReference type="CDD" id="cd02440">
    <property type="entry name" value="AdoMet_MTases"/>
    <property type="match status" value="1"/>
</dbReference>
<dbReference type="RefSeq" id="XP_062690215.1">
    <property type="nucleotide sequence ID" value="XM_062835304.1"/>
</dbReference>
<reference evidence="2 3" key="1">
    <citation type="journal article" date="2023" name="Mol. Phylogenet. Evol.">
        <title>Genome-scale phylogeny and comparative genomics of the fungal order Sordariales.</title>
        <authorList>
            <person name="Hensen N."/>
            <person name="Bonometti L."/>
            <person name="Westerberg I."/>
            <person name="Brannstrom I.O."/>
            <person name="Guillou S."/>
            <person name="Cros-Aarteil S."/>
            <person name="Calhoun S."/>
            <person name="Haridas S."/>
            <person name="Kuo A."/>
            <person name="Mondo S."/>
            <person name="Pangilinan J."/>
            <person name="Riley R."/>
            <person name="LaButti K."/>
            <person name="Andreopoulos B."/>
            <person name="Lipzen A."/>
            <person name="Chen C."/>
            <person name="Yan M."/>
            <person name="Daum C."/>
            <person name="Ng V."/>
            <person name="Clum A."/>
            <person name="Steindorff A."/>
            <person name="Ohm R.A."/>
            <person name="Martin F."/>
            <person name="Silar P."/>
            <person name="Natvig D.O."/>
            <person name="Lalanne C."/>
            <person name="Gautier V."/>
            <person name="Ament-Velasquez S.L."/>
            <person name="Kruys A."/>
            <person name="Hutchinson M.I."/>
            <person name="Powell A.J."/>
            <person name="Barry K."/>
            <person name="Miller A.N."/>
            <person name="Grigoriev I.V."/>
            <person name="Debuchy R."/>
            <person name="Gladieux P."/>
            <person name="Hiltunen Thoren M."/>
            <person name="Johannesson H."/>
        </authorList>
    </citation>
    <scope>NUCLEOTIDE SEQUENCE [LARGE SCALE GENOMIC DNA]</scope>
    <source>
        <strain evidence="2 3">FGSC 10403</strain>
    </source>
</reference>
<protein>
    <submittedName>
        <fullName evidence="2">S-adenosyl-L-methionine-dependent methyltransferase</fullName>
    </submittedName>
</protein>
<keyword evidence="2" id="KW-0808">Transferase</keyword>
<dbReference type="Proteomes" id="UP001285908">
    <property type="component" value="Unassembled WGS sequence"/>
</dbReference>
<dbReference type="GeneID" id="87872926"/>
<dbReference type="PANTHER" id="PTHR43591">
    <property type="entry name" value="METHYLTRANSFERASE"/>
    <property type="match status" value="1"/>
</dbReference>
<evidence type="ECO:0000256" key="1">
    <source>
        <dbReference type="ARBA" id="ARBA00038158"/>
    </source>
</evidence>